<dbReference type="PANTHER" id="PTHR13347">
    <property type="entry name" value="HEAT REPEAT-CONTAINING PROTEIN 3"/>
    <property type="match status" value="1"/>
</dbReference>
<name>A0A1R0GZV9_9FUNG</name>
<dbReference type="GO" id="GO:0042273">
    <property type="term" value="P:ribosomal large subunit biogenesis"/>
    <property type="evidence" value="ECO:0007669"/>
    <property type="project" value="TreeGrafter"/>
</dbReference>
<dbReference type="AlphaFoldDB" id="A0A1R0GZV9"/>
<evidence type="ECO:0000256" key="1">
    <source>
        <dbReference type="SAM" id="MobiDB-lite"/>
    </source>
</evidence>
<dbReference type="PANTHER" id="PTHR13347:SF1">
    <property type="entry name" value="HEAT REPEAT-CONTAINING PROTEIN 3"/>
    <property type="match status" value="1"/>
</dbReference>
<feature type="compositionally biased region" description="Acidic residues" evidence="1">
    <location>
        <begin position="412"/>
        <end position="448"/>
    </location>
</feature>
<dbReference type="EMBL" id="LSSL01001550">
    <property type="protein sequence ID" value="OLY82425.1"/>
    <property type="molecule type" value="Genomic_DNA"/>
</dbReference>
<evidence type="ECO:0000313" key="2">
    <source>
        <dbReference type="EMBL" id="OLY82425.1"/>
    </source>
</evidence>
<keyword evidence="3" id="KW-1185">Reference proteome</keyword>
<dbReference type="GO" id="GO:0006606">
    <property type="term" value="P:protein import into nucleus"/>
    <property type="evidence" value="ECO:0007669"/>
    <property type="project" value="TreeGrafter"/>
</dbReference>
<feature type="non-terminal residue" evidence="2">
    <location>
        <position position="649"/>
    </location>
</feature>
<proteinExistence type="predicted"/>
<evidence type="ECO:0000313" key="3">
    <source>
        <dbReference type="Proteomes" id="UP000187455"/>
    </source>
</evidence>
<protein>
    <recommendedName>
        <fullName evidence="4">ARM-like repeat-containing protein</fullName>
    </recommendedName>
</protein>
<feature type="compositionally biased region" description="Polar residues" evidence="1">
    <location>
        <begin position="449"/>
        <end position="459"/>
    </location>
</feature>
<dbReference type="STRING" id="133383.A0A1R0GZV9"/>
<organism evidence="2 3">
    <name type="scientific">Smittium mucronatum</name>
    <dbReference type="NCBI Taxonomy" id="133383"/>
    <lineage>
        <taxon>Eukaryota</taxon>
        <taxon>Fungi</taxon>
        <taxon>Fungi incertae sedis</taxon>
        <taxon>Zoopagomycota</taxon>
        <taxon>Kickxellomycotina</taxon>
        <taxon>Harpellomycetes</taxon>
        <taxon>Harpellales</taxon>
        <taxon>Legeriomycetaceae</taxon>
        <taxon>Smittium</taxon>
    </lineage>
</organism>
<comment type="caution">
    <text evidence="2">The sequence shown here is derived from an EMBL/GenBank/DDBJ whole genome shotgun (WGS) entry which is preliminary data.</text>
</comment>
<dbReference type="InterPro" id="IPR052616">
    <property type="entry name" value="SYO1-like"/>
</dbReference>
<dbReference type="Gene3D" id="1.25.10.10">
    <property type="entry name" value="Leucine-rich Repeat Variant"/>
    <property type="match status" value="1"/>
</dbReference>
<dbReference type="Proteomes" id="UP000187455">
    <property type="component" value="Unassembled WGS sequence"/>
</dbReference>
<feature type="region of interest" description="Disordered" evidence="1">
    <location>
        <begin position="411"/>
        <end position="463"/>
    </location>
</feature>
<dbReference type="InterPro" id="IPR011989">
    <property type="entry name" value="ARM-like"/>
</dbReference>
<reference evidence="2 3" key="1">
    <citation type="journal article" date="2016" name="Mol. Biol. Evol.">
        <title>Genome-Wide Survey of Gut Fungi (Harpellales) Reveals the First Horizontally Transferred Ubiquitin Gene from a Mosquito Host.</title>
        <authorList>
            <person name="Wang Y."/>
            <person name="White M.M."/>
            <person name="Kvist S."/>
            <person name="Moncalvo J.M."/>
        </authorList>
    </citation>
    <scope>NUCLEOTIDE SEQUENCE [LARGE SCALE GENOMIC DNA]</scope>
    <source>
        <strain evidence="2 3">ALG-7-W6</strain>
    </source>
</reference>
<dbReference type="OrthoDB" id="288703at2759"/>
<gene>
    <name evidence="2" type="ORF">AYI68_g3453</name>
</gene>
<accession>A0A1R0GZV9</accession>
<sequence length="649" mass="69479">MGKATAKSSRSRLARLNSGSSLGVPVNSRLVSATADLADGASNTRIDELPAVLKKVYSADVNDRFWAVASIGQLLCSENRDSFSDDSDHVVQEATGAIRNLLLSIEQQEYKPDSSLLNDKSTDLLNSTPILTQAITSSLNKYGNAFKSIVEHISSQNNINTNVISNSDHKTAQNLASKNSLEDSKYVFGILENLFVIIQTILETHPKGSQTVNEFDCVALLVFVLNSYSHIPYDLAASAGLLLYNMSESNLKMADSVFSNNGHNIPDILFGIISNSTSINSSDSKPLLFLRILAGATLTNLIKISQIGGNSSISLNDSDVQKLNRTLLELISQYIDSDYSQLLVQILTQVSSADISENLDAAGNDESKNKEQILFSEINSSLVNVTNVQLVLELAANIFSDEGFQVIAADADQPDSEDEWMDQDGDTDTDTEADQNNETVGDEDESMEIDNSNPHTSSGVVEKDNDFDEMDMHQILGAEGTLAQSVWDEAEPVISIFINSIIPKLVQLVINATFVSAVRDLVSGTSDVTGNSNNTALDIDCVPEQFLYGCGGAVPEPGDIATGGTQRVQAGTGPKSADLCELFMDDRTDQPGIFEFDGGNNGRSVCSILSGGDSGEFEDGGSGTCWQIGAASAGPRVLEHDGGPVSDQP</sequence>
<dbReference type="GO" id="GO:0051082">
    <property type="term" value="F:unfolded protein binding"/>
    <property type="evidence" value="ECO:0007669"/>
    <property type="project" value="TreeGrafter"/>
</dbReference>
<evidence type="ECO:0008006" key="4">
    <source>
        <dbReference type="Google" id="ProtNLM"/>
    </source>
</evidence>